<dbReference type="EMBL" id="BQKE01000001">
    <property type="protein sequence ID" value="GJM61204.1"/>
    <property type="molecule type" value="Genomic_DNA"/>
</dbReference>
<evidence type="ECO:0000313" key="1">
    <source>
        <dbReference type="EMBL" id="GJM61204.1"/>
    </source>
</evidence>
<dbReference type="AlphaFoldDB" id="A0AAN4VXS8"/>
<proteinExistence type="predicted"/>
<organism evidence="1 2">
    <name type="scientific">Persicobacter diffluens</name>
    <dbReference type="NCBI Taxonomy" id="981"/>
    <lineage>
        <taxon>Bacteria</taxon>
        <taxon>Pseudomonadati</taxon>
        <taxon>Bacteroidota</taxon>
        <taxon>Cytophagia</taxon>
        <taxon>Cytophagales</taxon>
        <taxon>Persicobacteraceae</taxon>
        <taxon>Persicobacter</taxon>
    </lineage>
</organism>
<comment type="caution">
    <text evidence="1">The sequence shown here is derived from an EMBL/GenBank/DDBJ whole genome shotgun (WGS) entry which is preliminary data.</text>
</comment>
<dbReference type="Proteomes" id="UP001310022">
    <property type="component" value="Unassembled WGS sequence"/>
</dbReference>
<accession>A0AAN4VXS8</accession>
<keyword evidence="2" id="KW-1185">Reference proteome</keyword>
<evidence type="ECO:0000313" key="2">
    <source>
        <dbReference type="Proteomes" id="UP001310022"/>
    </source>
</evidence>
<gene>
    <name evidence="1" type="ORF">PEDI_17560</name>
</gene>
<reference evidence="1 2" key="1">
    <citation type="submission" date="2021-12" db="EMBL/GenBank/DDBJ databases">
        <title>Genome sequencing of bacteria with rrn-lacking chromosome and rrn-plasmid.</title>
        <authorList>
            <person name="Anda M."/>
            <person name="Iwasaki W."/>
        </authorList>
    </citation>
    <scope>NUCLEOTIDE SEQUENCE [LARGE SCALE GENOMIC DNA]</scope>
    <source>
        <strain evidence="1 2">NBRC 15940</strain>
    </source>
</reference>
<protein>
    <submittedName>
        <fullName evidence="1">Uncharacterized protein</fullName>
    </submittedName>
</protein>
<sequence>MQFFNPRLADVQEIMEEFYILFFTIKQMNEGKASLAQFTLFKI</sequence>
<name>A0AAN4VXS8_9BACT</name>